<dbReference type="EMBL" id="BAAAEW010000008">
    <property type="protein sequence ID" value="GAA0749492.1"/>
    <property type="molecule type" value="Genomic_DNA"/>
</dbReference>
<dbReference type="RefSeq" id="WP_141286350.1">
    <property type="nucleotide sequence ID" value="NZ_BAAAEW010000008.1"/>
</dbReference>
<dbReference type="InterPro" id="IPR005511">
    <property type="entry name" value="SMP-30"/>
</dbReference>
<reference evidence="3 4" key="1">
    <citation type="journal article" date="2019" name="Int. J. Syst. Evol. Microbiol.">
        <title>The Global Catalogue of Microorganisms (GCM) 10K type strain sequencing project: providing services to taxonomists for standard genome sequencing and annotation.</title>
        <authorList>
            <consortium name="The Broad Institute Genomics Platform"/>
            <consortium name="The Broad Institute Genome Sequencing Center for Infectious Disease"/>
            <person name="Wu L."/>
            <person name="Ma J."/>
        </authorList>
    </citation>
    <scope>NUCLEOTIDE SEQUENCE [LARGE SCALE GENOMIC DNA]</scope>
    <source>
        <strain evidence="3 4">JCM 15503</strain>
    </source>
</reference>
<dbReference type="InterPro" id="IPR013658">
    <property type="entry name" value="SGL"/>
</dbReference>
<proteinExistence type="inferred from homology"/>
<dbReference type="SUPFAM" id="SSF63829">
    <property type="entry name" value="Calcium-dependent phosphotriesterase"/>
    <property type="match status" value="1"/>
</dbReference>
<dbReference type="PRINTS" id="PR01790">
    <property type="entry name" value="SMP30FAMILY"/>
</dbReference>
<evidence type="ECO:0000313" key="4">
    <source>
        <dbReference type="Proteomes" id="UP001500279"/>
    </source>
</evidence>
<evidence type="ECO:0000256" key="1">
    <source>
        <dbReference type="ARBA" id="ARBA00008853"/>
    </source>
</evidence>
<dbReference type="PANTHER" id="PTHR10907:SF47">
    <property type="entry name" value="REGUCALCIN"/>
    <property type="match status" value="1"/>
</dbReference>
<organism evidence="3 4">
    <name type="scientific">Ideonella azotifigens</name>
    <dbReference type="NCBI Taxonomy" id="513160"/>
    <lineage>
        <taxon>Bacteria</taxon>
        <taxon>Pseudomonadati</taxon>
        <taxon>Pseudomonadota</taxon>
        <taxon>Betaproteobacteria</taxon>
        <taxon>Burkholderiales</taxon>
        <taxon>Sphaerotilaceae</taxon>
        <taxon>Ideonella</taxon>
    </lineage>
</organism>
<dbReference type="Pfam" id="PF08450">
    <property type="entry name" value="SGL"/>
    <property type="match status" value="1"/>
</dbReference>
<sequence>MADHRPELFAEDFIFLEAPHWQDGRLWVSDVFDHSVYALDMQGGRRKVCHVPHRPSGLGFLPDGTPIVVSSKNRKLMRIDGETLVEHADLSNLATGDVNDFVVDRYGRIYVGNFGYDYDAGEPRALTDLHRIERDGTVSVAASGLEFPNGAAIINDGTTLVVAETWAGRLTAFDIDADGHLGHRRVFADLGERHPDGLCGDAEGAIWVGCFNTGEFLRVLEGGVVTDIIAFEGRGVSCTLGGEGGRQLFCTVYRGSIEELVAGRRHGAVFALPVAVPGTDPVRA</sequence>
<name>A0ABN1JYK9_9BURK</name>
<evidence type="ECO:0000259" key="2">
    <source>
        <dbReference type="Pfam" id="PF08450"/>
    </source>
</evidence>
<dbReference type="InterPro" id="IPR011042">
    <property type="entry name" value="6-blade_b-propeller_TolB-like"/>
</dbReference>
<dbReference type="Gene3D" id="2.120.10.30">
    <property type="entry name" value="TolB, C-terminal domain"/>
    <property type="match status" value="1"/>
</dbReference>
<feature type="domain" description="SMP-30/Gluconolactonase/LRE-like region" evidence="2">
    <location>
        <begin position="17"/>
        <end position="252"/>
    </location>
</feature>
<evidence type="ECO:0000313" key="3">
    <source>
        <dbReference type="EMBL" id="GAA0749492.1"/>
    </source>
</evidence>
<protein>
    <submittedName>
        <fullName evidence="3">SMP-30/gluconolactonase/LRE family protein</fullName>
    </submittedName>
</protein>
<dbReference type="PANTHER" id="PTHR10907">
    <property type="entry name" value="REGUCALCIN"/>
    <property type="match status" value="1"/>
</dbReference>
<dbReference type="Proteomes" id="UP001500279">
    <property type="component" value="Unassembled WGS sequence"/>
</dbReference>
<comment type="similarity">
    <text evidence="1">Belongs to the SMP-30/CGR1 family.</text>
</comment>
<accession>A0ABN1JYK9</accession>
<gene>
    <name evidence="3" type="ORF">GCM10009107_20290</name>
</gene>
<comment type="caution">
    <text evidence="3">The sequence shown here is derived from an EMBL/GenBank/DDBJ whole genome shotgun (WGS) entry which is preliminary data.</text>
</comment>
<keyword evidence="4" id="KW-1185">Reference proteome</keyword>